<evidence type="ECO:0000256" key="1">
    <source>
        <dbReference type="SAM" id="Phobius"/>
    </source>
</evidence>
<dbReference type="RefSeq" id="WP_220192532.1">
    <property type="nucleotide sequence ID" value="NZ_BNJF01000001.1"/>
</dbReference>
<keyword evidence="4" id="KW-1185">Reference proteome</keyword>
<dbReference type="Gene3D" id="2.60.120.560">
    <property type="entry name" value="Exo-inulinase, domain 1"/>
    <property type="match status" value="1"/>
</dbReference>
<feature type="domain" description="Protein kinase" evidence="2">
    <location>
        <begin position="11"/>
        <end position="280"/>
    </location>
</feature>
<protein>
    <recommendedName>
        <fullName evidence="2">Protein kinase domain-containing protein</fullName>
    </recommendedName>
</protein>
<feature type="transmembrane region" description="Helical" evidence="1">
    <location>
        <begin position="280"/>
        <end position="301"/>
    </location>
</feature>
<dbReference type="AlphaFoldDB" id="A0A8J3HTL4"/>
<keyword evidence="1" id="KW-0812">Transmembrane</keyword>
<keyword evidence="1" id="KW-1133">Transmembrane helix</keyword>
<evidence type="ECO:0000259" key="2">
    <source>
        <dbReference type="PROSITE" id="PS50011"/>
    </source>
</evidence>
<accession>A0A8J3HTL4</accession>
<gene>
    <name evidence="3" type="ORF">KSX_12040</name>
</gene>
<organism evidence="3 4">
    <name type="scientific">Ktedonospora formicarum</name>
    <dbReference type="NCBI Taxonomy" id="2778364"/>
    <lineage>
        <taxon>Bacteria</taxon>
        <taxon>Bacillati</taxon>
        <taxon>Chloroflexota</taxon>
        <taxon>Ktedonobacteria</taxon>
        <taxon>Ktedonobacterales</taxon>
        <taxon>Ktedonobacteraceae</taxon>
        <taxon>Ktedonospora</taxon>
    </lineage>
</organism>
<evidence type="ECO:0000313" key="3">
    <source>
        <dbReference type="EMBL" id="GHO43041.1"/>
    </source>
</evidence>
<proteinExistence type="predicted"/>
<sequence>MKAIGEYIDNYRIIAVQADTPTSTLYIVEHTYENSGTLALKSWKMYDATSAYYSTFSEQVLGLMKLKLPHCLPILDYGIDEDDRPYLILPEEALSLQTLQQRLKHDDIEPVTEDTSRKILGQVGTVLVIAHQEAIVHGALSPEAILLTPENEVLVSFAPLITSTVGLRSSFDPLYQPPENTMTRLSDQFALGGLAGELLIDYRTGPTIDAPTEHAISQAQSPDPGQRFRSVRHFLQHLGIQIALNEDQSEYELLSFISHQTTQPPYAQSAPPSPPNQKQLVYWVAAIAAILLLIGGFIWNVNYGHQQTLFEQATATSVSQTAIVAQKTISSANQATTIAEHATATVAAKTYPFSANVAFHDDLTKLNASWDGTGCGFGGEGYFLKADKNYFVGCPRLGTETETNYTFQIIFKNFQGSPAGSIGLLFDAKTQLGANSGSMFLIDKDGNYGIYNIALIGGTPSQSGKISFPLKFPLRIGMVARSNGCTFYVNGTQVEDIGWSCKGSLGAAALGLREATMTYFVEAELWNL</sequence>
<dbReference type="PROSITE" id="PS50011">
    <property type="entry name" value="PROTEIN_KINASE_DOM"/>
    <property type="match status" value="1"/>
</dbReference>
<reference evidence="3" key="1">
    <citation type="submission" date="2020-10" db="EMBL/GenBank/DDBJ databases">
        <title>Taxonomic study of unclassified bacteria belonging to the class Ktedonobacteria.</title>
        <authorList>
            <person name="Yabe S."/>
            <person name="Wang C.M."/>
            <person name="Zheng Y."/>
            <person name="Sakai Y."/>
            <person name="Cavaletti L."/>
            <person name="Monciardini P."/>
            <person name="Donadio S."/>
        </authorList>
    </citation>
    <scope>NUCLEOTIDE SEQUENCE</scope>
    <source>
        <strain evidence="3">SOSP1-1</strain>
    </source>
</reference>
<dbReference type="EMBL" id="BNJF01000001">
    <property type="protein sequence ID" value="GHO43041.1"/>
    <property type="molecule type" value="Genomic_DNA"/>
</dbReference>
<dbReference type="GO" id="GO:0004672">
    <property type="term" value="F:protein kinase activity"/>
    <property type="evidence" value="ECO:0007669"/>
    <property type="project" value="InterPro"/>
</dbReference>
<keyword evidence="1" id="KW-0472">Membrane</keyword>
<comment type="caution">
    <text evidence="3">The sequence shown here is derived from an EMBL/GenBank/DDBJ whole genome shotgun (WGS) entry which is preliminary data.</text>
</comment>
<dbReference type="Proteomes" id="UP000612362">
    <property type="component" value="Unassembled WGS sequence"/>
</dbReference>
<dbReference type="InterPro" id="IPR000719">
    <property type="entry name" value="Prot_kinase_dom"/>
</dbReference>
<dbReference type="GO" id="GO:0005524">
    <property type="term" value="F:ATP binding"/>
    <property type="evidence" value="ECO:0007669"/>
    <property type="project" value="InterPro"/>
</dbReference>
<dbReference type="InterPro" id="IPR011009">
    <property type="entry name" value="Kinase-like_dom_sf"/>
</dbReference>
<dbReference type="Gene3D" id="1.10.510.10">
    <property type="entry name" value="Transferase(Phosphotransferase) domain 1"/>
    <property type="match status" value="1"/>
</dbReference>
<dbReference type="SUPFAM" id="SSF56112">
    <property type="entry name" value="Protein kinase-like (PK-like)"/>
    <property type="match status" value="1"/>
</dbReference>
<evidence type="ECO:0000313" key="4">
    <source>
        <dbReference type="Proteomes" id="UP000612362"/>
    </source>
</evidence>
<name>A0A8J3HTL4_9CHLR</name>